<evidence type="ECO:0000313" key="1">
    <source>
        <dbReference type="EMBL" id="KAK2159693.1"/>
    </source>
</evidence>
<dbReference type="EMBL" id="JAODUP010000148">
    <property type="protein sequence ID" value="KAK2159693.1"/>
    <property type="molecule type" value="Genomic_DNA"/>
</dbReference>
<sequence length="83" mass="8883">MLAEKAGSGDNGRRHIDTGSALTIVVRGLSLKFVDDNTLYPKDASGDLGVLTVIWLRLGGLWNGLTKATGVSNFNVKQLEKIV</sequence>
<proteinExistence type="predicted"/>
<keyword evidence="2" id="KW-1185">Reference proteome</keyword>
<organism evidence="1 2">
    <name type="scientific">Paralvinella palmiformis</name>
    <dbReference type="NCBI Taxonomy" id="53620"/>
    <lineage>
        <taxon>Eukaryota</taxon>
        <taxon>Metazoa</taxon>
        <taxon>Spiralia</taxon>
        <taxon>Lophotrochozoa</taxon>
        <taxon>Annelida</taxon>
        <taxon>Polychaeta</taxon>
        <taxon>Sedentaria</taxon>
        <taxon>Canalipalpata</taxon>
        <taxon>Terebellida</taxon>
        <taxon>Terebelliformia</taxon>
        <taxon>Alvinellidae</taxon>
        <taxon>Paralvinella</taxon>
    </lineage>
</organism>
<evidence type="ECO:0000313" key="2">
    <source>
        <dbReference type="Proteomes" id="UP001208570"/>
    </source>
</evidence>
<dbReference type="Proteomes" id="UP001208570">
    <property type="component" value="Unassembled WGS sequence"/>
</dbReference>
<dbReference type="AlphaFoldDB" id="A0AAD9JUS1"/>
<name>A0AAD9JUS1_9ANNE</name>
<comment type="caution">
    <text evidence="1">The sequence shown here is derived from an EMBL/GenBank/DDBJ whole genome shotgun (WGS) entry which is preliminary data.</text>
</comment>
<accession>A0AAD9JUS1</accession>
<gene>
    <name evidence="1" type="ORF">LSH36_148g07011</name>
</gene>
<reference evidence="1" key="1">
    <citation type="journal article" date="2023" name="Mol. Biol. Evol.">
        <title>Third-Generation Sequencing Reveals the Adaptive Role of the Epigenome in Three Deep-Sea Polychaetes.</title>
        <authorList>
            <person name="Perez M."/>
            <person name="Aroh O."/>
            <person name="Sun Y."/>
            <person name="Lan Y."/>
            <person name="Juniper S.K."/>
            <person name="Young C.R."/>
            <person name="Angers B."/>
            <person name="Qian P.Y."/>
        </authorList>
    </citation>
    <scope>NUCLEOTIDE SEQUENCE</scope>
    <source>
        <strain evidence="1">P08H-3</strain>
    </source>
</reference>
<protein>
    <submittedName>
        <fullName evidence="1">Uncharacterized protein</fullName>
    </submittedName>
</protein>